<organism evidence="4 5">
    <name type="scientific">Candidatus Barnesiella excrementipullorum</name>
    <dbReference type="NCBI Taxonomy" id="2838479"/>
    <lineage>
        <taxon>Bacteria</taxon>
        <taxon>Pseudomonadati</taxon>
        <taxon>Bacteroidota</taxon>
        <taxon>Bacteroidia</taxon>
        <taxon>Bacteroidales</taxon>
        <taxon>Barnesiellaceae</taxon>
        <taxon>Barnesiella</taxon>
    </lineage>
</organism>
<reference evidence="4" key="2">
    <citation type="submission" date="2021-04" db="EMBL/GenBank/DDBJ databases">
        <authorList>
            <person name="Gilroy R."/>
        </authorList>
    </citation>
    <scope>NUCLEOTIDE SEQUENCE</scope>
    <source>
        <strain evidence="4">ChiHjej12B11-16260</strain>
    </source>
</reference>
<evidence type="ECO:0000256" key="2">
    <source>
        <dbReference type="SAM" id="Phobius"/>
    </source>
</evidence>
<reference evidence="4" key="1">
    <citation type="journal article" date="2021" name="PeerJ">
        <title>Extensive microbial diversity within the chicken gut microbiome revealed by metagenomics and culture.</title>
        <authorList>
            <person name="Gilroy R."/>
            <person name="Ravi A."/>
            <person name="Getino M."/>
            <person name="Pursley I."/>
            <person name="Horton D.L."/>
            <person name="Alikhan N.F."/>
            <person name="Baker D."/>
            <person name="Gharbi K."/>
            <person name="Hall N."/>
            <person name="Watson M."/>
            <person name="Adriaenssens E.M."/>
            <person name="Foster-Nyarko E."/>
            <person name="Jarju S."/>
            <person name="Secka A."/>
            <person name="Antonio M."/>
            <person name="Oren A."/>
            <person name="Chaudhuri R.R."/>
            <person name="La Ragione R."/>
            <person name="Hildebrand F."/>
            <person name="Pallen M.J."/>
        </authorList>
    </citation>
    <scope>NUCLEOTIDE SEQUENCE</scope>
    <source>
        <strain evidence="4">ChiHjej12B11-16260</strain>
    </source>
</reference>
<keyword evidence="2" id="KW-0472">Membrane</keyword>
<dbReference type="EMBL" id="DXFB01000102">
    <property type="protein sequence ID" value="HIX45320.1"/>
    <property type="molecule type" value="Genomic_DNA"/>
</dbReference>
<dbReference type="AlphaFoldDB" id="A0A9D1VQW6"/>
<gene>
    <name evidence="4" type="ORF">H9982_03780</name>
</gene>
<dbReference type="InterPro" id="IPR011990">
    <property type="entry name" value="TPR-like_helical_dom_sf"/>
</dbReference>
<keyword evidence="3" id="KW-0732">Signal</keyword>
<evidence type="ECO:0000256" key="3">
    <source>
        <dbReference type="SAM" id="SignalP"/>
    </source>
</evidence>
<evidence type="ECO:0000256" key="1">
    <source>
        <dbReference type="SAM" id="Coils"/>
    </source>
</evidence>
<dbReference type="SUPFAM" id="SSF48452">
    <property type="entry name" value="TPR-like"/>
    <property type="match status" value="1"/>
</dbReference>
<dbReference type="PANTHER" id="PTHR10098">
    <property type="entry name" value="RAPSYN-RELATED"/>
    <property type="match status" value="1"/>
</dbReference>
<keyword evidence="2" id="KW-0812">Transmembrane</keyword>
<keyword evidence="2" id="KW-1133">Transmembrane helix</keyword>
<evidence type="ECO:0000313" key="5">
    <source>
        <dbReference type="Proteomes" id="UP000824246"/>
    </source>
</evidence>
<dbReference type="Proteomes" id="UP000824246">
    <property type="component" value="Unassembled WGS sequence"/>
</dbReference>
<sequence length="522" mass="60571">MKTRRYTFIIILLSLLHIFPASHAEDYCDSLIQVAIKASIEKDHQLSLNLLQEARTIATQKNSQEELFWVLTNIGINYAELLNYSDALDAFLEAYKIALDHLDKRHEMSILNNIAGVYMLDHKYDKAIEYYTLVYNTVKGSSDSLFIGGCAMNIANASAMSNNLPLSEQYIYIAERFLGNRPEELTQLNTLKAGIYLRKGDTHKALETALTSYRQAQELQDPLLQSYAELALANVYSVTGNHTALIETIERCLPKKEINLEERRELFGILSAAYAETGAYDKALAAKDSLIATIDTLYNIQGRKQFENSRIQFELFRREKEIEEYRIQSRNSYIFIALSVIIAIILTWALINQTIKSKQQKRIIGLELERERQNQQLLQNQLQEQQARRQLEEERYHHELELKDKELMSKAMMMANRNDLIYKIIDTISETEAIKKSNDTSLKESIRQLLKMLNDNEEWKHFSTYFEQRNDAFINALKEQYPELSAQDIRFLSLVYLNLSTKEIALLLNITPEYCKKKKQLI</sequence>
<feature type="signal peptide" evidence="3">
    <location>
        <begin position="1"/>
        <end position="24"/>
    </location>
</feature>
<dbReference type="Gene3D" id="1.25.40.10">
    <property type="entry name" value="Tetratricopeptide repeat domain"/>
    <property type="match status" value="2"/>
</dbReference>
<feature type="coiled-coil region" evidence="1">
    <location>
        <begin position="356"/>
        <end position="395"/>
    </location>
</feature>
<evidence type="ECO:0008006" key="6">
    <source>
        <dbReference type="Google" id="ProtNLM"/>
    </source>
</evidence>
<name>A0A9D1VQW6_9BACT</name>
<evidence type="ECO:0000313" key="4">
    <source>
        <dbReference type="EMBL" id="HIX45320.1"/>
    </source>
</evidence>
<feature type="chain" id="PRO_5039029490" description="Tetratricopeptide repeat protein" evidence="3">
    <location>
        <begin position="25"/>
        <end position="522"/>
    </location>
</feature>
<feature type="non-terminal residue" evidence="4">
    <location>
        <position position="522"/>
    </location>
</feature>
<keyword evidence="1" id="KW-0175">Coiled coil</keyword>
<accession>A0A9D1VQW6</accession>
<proteinExistence type="predicted"/>
<protein>
    <recommendedName>
        <fullName evidence="6">Tetratricopeptide repeat protein</fullName>
    </recommendedName>
</protein>
<feature type="transmembrane region" description="Helical" evidence="2">
    <location>
        <begin position="333"/>
        <end position="351"/>
    </location>
</feature>
<comment type="caution">
    <text evidence="4">The sequence shown here is derived from an EMBL/GenBank/DDBJ whole genome shotgun (WGS) entry which is preliminary data.</text>
</comment>